<organism evidence="1 2">
    <name type="scientific">Actinomadura coerulea</name>
    <dbReference type="NCBI Taxonomy" id="46159"/>
    <lineage>
        <taxon>Bacteria</taxon>
        <taxon>Bacillati</taxon>
        <taxon>Actinomycetota</taxon>
        <taxon>Actinomycetes</taxon>
        <taxon>Streptosporangiales</taxon>
        <taxon>Thermomonosporaceae</taxon>
        <taxon>Actinomadura</taxon>
    </lineage>
</organism>
<protein>
    <submittedName>
        <fullName evidence="1">Uncharacterized protein</fullName>
    </submittedName>
</protein>
<evidence type="ECO:0000313" key="1">
    <source>
        <dbReference type="EMBL" id="MBB6397113.1"/>
    </source>
</evidence>
<evidence type="ECO:0000313" key="2">
    <source>
        <dbReference type="Proteomes" id="UP000546324"/>
    </source>
</evidence>
<dbReference type="EMBL" id="JACHMQ010000001">
    <property type="protein sequence ID" value="MBB6397113.1"/>
    <property type="molecule type" value="Genomic_DNA"/>
</dbReference>
<dbReference type="Proteomes" id="UP000546324">
    <property type="component" value="Unassembled WGS sequence"/>
</dbReference>
<dbReference type="RefSeq" id="WP_185027229.1">
    <property type="nucleotide sequence ID" value="NZ_JACHMQ010000001.1"/>
</dbReference>
<accession>A0A7X0L035</accession>
<keyword evidence="2" id="KW-1185">Reference proteome</keyword>
<name>A0A7X0L035_9ACTN</name>
<dbReference type="AlphaFoldDB" id="A0A7X0L035"/>
<reference evidence="1 2" key="1">
    <citation type="submission" date="2020-08" db="EMBL/GenBank/DDBJ databases">
        <title>Sequencing the genomes of 1000 actinobacteria strains.</title>
        <authorList>
            <person name="Klenk H.-P."/>
        </authorList>
    </citation>
    <scope>NUCLEOTIDE SEQUENCE [LARGE SCALE GENOMIC DNA]</scope>
    <source>
        <strain evidence="1 2">DSM 43675</strain>
    </source>
</reference>
<proteinExistence type="predicted"/>
<gene>
    <name evidence="1" type="ORF">BKA00_004027</name>
</gene>
<comment type="caution">
    <text evidence="1">The sequence shown here is derived from an EMBL/GenBank/DDBJ whole genome shotgun (WGS) entry which is preliminary data.</text>
</comment>
<sequence length="100" mass="10633">MPENSLRTTVSARALGEPAGRVPDLAGPRVFPIGTLIRGYLRGSGKHRATMPVRIPGKAGRAYRTGDNLSIEGADRGTHTWEDFQAERLGRPAPVEAAAG</sequence>